<keyword evidence="3" id="KW-1185">Reference proteome</keyword>
<name>A0A4Y2LGD8_ARAVE</name>
<feature type="region of interest" description="Disordered" evidence="1">
    <location>
        <begin position="99"/>
        <end position="132"/>
    </location>
</feature>
<evidence type="ECO:0000313" key="2">
    <source>
        <dbReference type="EMBL" id="GBN13614.1"/>
    </source>
</evidence>
<dbReference type="Proteomes" id="UP000499080">
    <property type="component" value="Unassembled WGS sequence"/>
</dbReference>
<evidence type="ECO:0000313" key="3">
    <source>
        <dbReference type="Proteomes" id="UP000499080"/>
    </source>
</evidence>
<gene>
    <name evidence="2" type="ORF">AVEN_168381_1</name>
</gene>
<dbReference type="AlphaFoldDB" id="A0A4Y2LGD8"/>
<accession>A0A4Y2LGD8</accession>
<evidence type="ECO:0000256" key="1">
    <source>
        <dbReference type="SAM" id="MobiDB-lite"/>
    </source>
</evidence>
<sequence length="132" mass="15294">MSCELRTTKTCDLHSSTSNGWYPKNAQEKMKKVLIVLLQNKRILEKDCNEILLFYADFLLNIVKPNSFEFTSFNPKSDSLDNFLATSARAKYMQYLESERSKEKTEMKSSRGGNRFFKTKENVPPKGHTPNK</sequence>
<dbReference type="EMBL" id="BGPR01276927">
    <property type="protein sequence ID" value="GBN13614.1"/>
    <property type="molecule type" value="Genomic_DNA"/>
</dbReference>
<reference evidence="2 3" key="1">
    <citation type="journal article" date="2019" name="Sci. Rep.">
        <title>Orb-weaving spider Araneus ventricosus genome elucidates the spidroin gene catalogue.</title>
        <authorList>
            <person name="Kono N."/>
            <person name="Nakamura H."/>
            <person name="Ohtoshi R."/>
            <person name="Moran D.A.P."/>
            <person name="Shinohara A."/>
            <person name="Yoshida Y."/>
            <person name="Fujiwara M."/>
            <person name="Mori M."/>
            <person name="Tomita M."/>
            <person name="Arakawa K."/>
        </authorList>
    </citation>
    <scope>NUCLEOTIDE SEQUENCE [LARGE SCALE GENOMIC DNA]</scope>
</reference>
<proteinExistence type="predicted"/>
<protein>
    <submittedName>
        <fullName evidence="2">Uncharacterized protein</fullName>
    </submittedName>
</protein>
<organism evidence="2 3">
    <name type="scientific">Araneus ventricosus</name>
    <name type="common">Orbweaver spider</name>
    <name type="synonym">Epeira ventricosa</name>
    <dbReference type="NCBI Taxonomy" id="182803"/>
    <lineage>
        <taxon>Eukaryota</taxon>
        <taxon>Metazoa</taxon>
        <taxon>Ecdysozoa</taxon>
        <taxon>Arthropoda</taxon>
        <taxon>Chelicerata</taxon>
        <taxon>Arachnida</taxon>
        <taxon>Araneae</taxon>
        <taxon>Araneomorphae</taxon>
        <taxon>Entelegynae</taxon>
        <taxon>Araneoidea</taxon>
        <taxon>Araneidae</taxon>
        <taxon>Araneus</taxon>
    </lineage>
</organism>
<comment type="caution">
    <text evidence="2">The sequence shown here is derived from an EMBL/GenBank/DDBJ whole genome shotgun (WGS) entry which is preliminary data.</text>
</comment>
<feature type="compositionally biased region" description="Basic and acidic residues" evidence="1">
    <location>
        <begin position="99"/>
        <end position="109"/>
    </location>
</feature>